<evidence type="ECO:0000313" key="2">
    <source>
        <dbReference type="Proteomes" id="UP001567538"/>
    </source>
</evidence>
<gene>
    <name evidence="1" type="ORF">AAHA92_16196</name>
</gene>
<dbReference type="AlphaFoldDB" id="A0ABD1GV72"/>
<dbReference type="Gene3D" id="3.30.559.10">
    <property type="entry name" value="Chloramphenicol acetyltransferase-like domain"/>
    <property type="match status" value="1"/>
</dbReference>
<evidence type="ECO:0000313" key="1">
    <source>
        <dbReference type="EMBL" id="KAL1547889.1"/>
    </source>
</evidence>
<dbReference type="EMBL" id="JBEAFC010000007">
    <property type="protein sequence ID" value="KAL1547889.1"/>
    <property type="molecule type" value="Genomic_DNA"/>
</dbReference>
<dbReference type="Proteomes" id="UP001567538">
    <property type="component" value="Unassembled WGS sequence"/>
</dbReference>
<comment type="caution">
    <text evidence="1">The sequence shown here is derived from an EMBL/GenBank/DDBJ whole genome shotgun (WGS) entry which is preliminary data.</text>
</comment>
<name>A0ABD1GV72_SALDI</name>
<sequence>MVSACIATASTAEHYLALIDWVEVWRPKAIVGKGYCKGESHEATVVVSSGQRFPMRMLDFGWGGPDFGSYHFPWGSGYVMPMLSVRMGMGIGLCMCISRKCNSIWWRPLSPHYLKF</sequence>
<organism evidence="1 2">
    <name type="scientific">Salvia divinorum</name>
    <name type="common">Maria pastora</name>
    <name type="synonym">Diviner's sage</name>
    <dbReference type="NCBI Taxonomy" id="28513"/>
    <lineage>
        <taxon>Eukaryota</taxon>
        <taxon>Viridiplantae</taxon>
        <taxon>Streptophyta</taxon>
        <taxon>Embryophyta</taxon>
        <taxon>Tracheophyta</taxon>
        <taxon>Spermatophyta</taxon>
        <taxon>Magnoliopsida</taxon>
        <taxon>eudicotyledons</taxon>
        <taxon>Gunneridae</taxon>
        <taxon>Pentapetalae</taxon>
        <taxon>asterids</taxon>
        <taxon>lamiids</taxon>
        <taxon>Lamiales</taxon>
        <taxon>Lamiaceae</taxon>
        <taxon>Nepetoideae</taxon>
        <taxon>Mentheae</taxon>
        <taxon>Salviinae</taxon>
        <taxon>Salvia</taxon>
        <taxon>Salvia subgen. Calosphace</taxon>
    </lineage>
</organism>
<dbReference type="InterPro" id="IPR023213">
    <property type="entry name" value="CAT-like_dom_sf"/>
</dbReference>
<reference evidence="1 2" key="1">
    <citation type="submission" date="2024-06" db="EMBL/GenBank/DDBJ databases">
        <title>A chromosome level genome sequence of Diviner's sage (Salvia divinorum).</title>
        <authorList>
            <person name="Ford S.A."/>
            <person name="Ro D.-K."/>
            <person name="Ness R.W."/>
            <person name="Phillips M.A."/>
        </authorList>
    </citation>
    <scope>NUCLEOTIDE SEQUENCE [LARGE SCALE GENOMIC DNA]</scope>
    <source>
        <strain evidence="1">SAF-2024a</strain>
        <tissue evidence="1">Leaf</tissue>
    </source>
</reference>
<dbReference type="Pfam" id="PF02458">
    <property type="entry name" value="Transferase"/>
    <property type="match status" value="1"/>
</dbReference>
<protein>
    <submittedName>
        <fullName evidence="1">Coniferyl alcohol acyltransferase-like</fullName>
    </submittedName>
</protein>
<accession>A0ABD1GV72</accession>
<proteinExistence type="predicted"/>
<keyword evidence="2" id="KW-1185">Reference proteome</keyword>